<dbReference type="EMBL" id="JAEMGP010000004">
    <property type="protein sequence ID" value="KAG5210243.1"/>
    <property type="molecule type" value="Genomic_DNA"/>
</dbReference>
<organism evidence="2 3">
    <name type="scientific">Ovis aries</name>
    <name type="common">Sheep</name>
    <dbReference type="NCBI Taxonomy" id="9940"/>
    <lineage>
        <taxon>Eukaryota</taxon>
        <taxon>Metazoa</taxon>
        <taxon>Chordata</taxon>
        <taxon>Craniata</taxon>
        <taxon>Vertebrata</taxon>
        <taxon>Euteleostomi</taxon>
        <taxon>Mammalia</taxon>
        <taxon>Eutheria</taxon>
        <taxon>Laurasiatheria</taxon>
        <taxon>Artiodactyla</taxon>
        <taxon>Ruminantia</taxon>
        <taxon>Pecora</taxon>
        <taxon>Bovidae</taxon>
        <taxon>Caprinae</taxon>
        <taxon>Ovis</taxon>
    </lineage>
</organism>
<proteinExistence type="predicted"/>
<protein>
    <submittedName>
        <fullName evidence="2">Uncharacterized protein</fullName>
    </submittedName>
</protein>
<comment type="caution">
    <text evidence="2">The sequence shown here is derived from an EMBL/GenBank/DDBJ whole genome shotgun (WGS) entry which is preliminary data.</text>
</comment>
<evidence type="ECO:0000256" key="1">
    <source>
        <dbReference type="SAM" id="MobiDB-lite"/>
    </source>
</evidence>
<dbReference type="Proteomes" id="UP000664991">
    <property type="component" value="Unassembled WGS sequence"/>
</dbReference>
<gene>
    <name evidence="2" type="ORF">JEQ12_015437</name>
</gene>
<name>A0A836A706_SHEEP</name>
<feature type="compositionally biased region" description="Basic and acidic residues" evidence="1">
    <location>
        <begin position="32"/>
        <end position="52"/>
    </location>
</feature>
<reference evidence="2 3" key="1">
    <citation type="submission" date="2020-12" db="EMBL/GenBank/DDBJ databases">
        <title>De novo assembly of Tibetan sheep genome.</title>
        <authorList>
            <person name="Li X."/>
        </authorList>
    </citation>
    <scope>NUCLEOTIDE SEQUENCE [LARGE SCALE GENOMIC DNA]</scope>
    <source>
        <tissue evidence="2">Heart</tissue>
    </source>
</reference>
<evidence type="ECO:0000313" key="2">
    <source>
        <dbReference type="EMBL" id="KAG5210243.1"/>
    </source>
</evidence>
<dbReference type="AlphaFoldDB" id="A0A836A706"/>
<sequence length="77" mass="8537">MRLEEPGGQELDPVVKAEREAGWVRLAAYERRRERERRGAEARRGEAGRKGCEPSADLSSASRRPNAALGCCAVRMP</sequence>
<accession>A0A836A706</accession>
<feature type="region of interest" description="Disordered" evidence="1">
    <location>
        <begin position="32"/>
        <end position="77"/>
    </location>
</feature>
<evidence type="ECO:0000313" key="3">
    <source>
        <dbReference type="Proteomes" id="UP000664991"/>
    </source>
</evidence>